<evidence type="ECO:0000256" key="1">
    <source>
        <dbReference type="SAM" id="Phobius"/>
    </source>
</evidence>
<keyword evidence="3" id="KW-1185">Reference proteome</keyword>
<comment type="caution">
    <text evidence="2">The sequence shown here is derived from an EMBL/GenBank/DDBJ whole genome shotgun (WGS) entry which is preliminary data.</text>
</comment>
<accession>A0AAE3FWU3</accession>
<feature type="transmembrane region" description="Helical" evidence="1">
    <location>
        <begin position="243"/>
        <end position="263"/>
    </location>
</feature>
<dbReference type="AlphaFoldDB" id="A0AAE3FWU3"/>
<gene>
    <name evidence="2" type="ORF">AArcSt2_07675</name>
</gene>
<keyword evidence="1" id="KW-1133">Transmembrane helix</keyword>
<feature type="transmembrane region" description="Helical" evidence="1">
    <location>
        <begin position="92"/>
        <end position="111"/>
    </location>
</feature>
<protein>
    <submittedName>
        <fullName evidence="2">Uncharacterized protein</fullName>
    </submittedName>
</protein>
<sequence>MAGQSIGESTQTQWTIPADESLLRYLVVGTLFAVCVLCIELLVSGEPFTTGIITQAGADVFGTVTVLLIVLPIGSLMLIGAAATFGFERYRLYTPLLGSGLLLGTIALLISSAEITAAAILAAPIFMLPVGVGEYYFRHAFIAERSALIIKTTGIVILYTGYVSWSVLWPLVGRQTPWLLQLTPYRFIIAIWFLFGLYLAIIGISTLFASKLGVYMPLCIGSLWLLFELTYLHGRVGAGDFAFLLYVFCGPLVAVATVGAGLVEHQIYTRFRQ</sequence>
<reference evidence="2" key="1">
    <citation type="journal article" date="2022" name="Syst. Appl. Microbiol.">
        <title>Natronocalculus amylovorans gen. nov., sp. nov., and Natranaeroarchaeum aerophilus sp. nov., dominant culturable amylolytic natronoarchaea from hypersaline soda lakes in southwestern Siberia.</title>
        <authorList>
            <person name="Sorokin D.Y."/>
            <person name="Elcheninov A.G."/>
            <person name="Khizhniak T.V."/>
            <person name="Koenen M."/>
            <person name="Bale N.J."/>
            <person name="Damste J.S.S."/>
            <person name="Kublanov I.V."/>
        </authorList>
    </citation>
    <scope>NUCLEOTIDE SEQUENCE</scope>
    <source>
        <strain evidence="2">AArc-St2</strain>
    </source>
</reference>
<keyword evidence="1" id="KW-0812">Transmembrane</keyword>
<feature type="transmembrane region" description="Helical" evidence="1">
    <location>
        <begin position="117"/>
        <end position="137"/>
    </location>
</feature>
<feature type="transmembrane region" description="Helical" evidence="1">
    <location>
        <begin position="212"/>
        <end position="231"/>
    </location>
</feature>
<organism evidence="2 3">
    <name type="scientific">Natronocalculus amylovorans</name>
    <dbReference type="NCBI Taxonomy" id="2917812"/>
    <lineage>
        <taxon>Archaea</taxon>
        <taxon>Methanobacteriati</taxon>
        <taxon>Methanobacteriota</taxon>
        <taxon>Stenosarchaea group</taxon>
        <taxon>Halobacteria</taxon>
        <taxon>Halobacteriales</taxon>
        <taxon>Haloferacaceae</taxon>
        <taxon>Natronocalculus</taxon>
    </lineage>
</organism>
<dbReference type="EMBL" id="JAKRVX010000002">
    <property type="protein sequence ID" value="MCL9816819.1"/>
    <property type="molecule type" value="Genomic_DNA"/>
</dbReference>
<evidence type="ECO:0000313" key="3">
    <source>
        <dbReference type="Proteomes" id="UP001203207"/>
    </source>
</evidence>
<feature type="transmembrane region" description="Helical" evidence="1">
    <location>
        <begin position="22"/>
        <end position="43"/>
    </location>
</feature>
<dbReference type="Proteomes" id="UP001203207">
    <property type="component" value="Unassembled WGS sequence"/>
</dbReference>
<name>A0AAE3FWU3_9EURY</name>
<reference evidence="2" key="2">
    <citation type="submission" date="2022-02" db="EMBL/GenBank/DDBJ databases">
        <authorList>
            <person name="Elcheninov A.G."/>
            <person name="Sorokin D.Y."/>
            <person name="Kublanov I.V."/>
        </authorList>
    </citation>
    <scope>NUCLEOTIDE SEQUENCE</scope>
    <source>
        <strain evidence="2">AArc-St2</strain>
    </source>
</reference>
<keyword evidence="1" id="KW-0472">Membrane</keyword>
<feature type="transmembrane region" description="Helical" evidence="1">
    <location>
        <begin position="149"/>
        <end position="172"/>
    </location>
</feature>
<feature type="transmembrane region" description="Helical" evidence="1">
    <location>
        <begin position="63"/>
        <end position="85"/>
    </location>
</feature>
<feature type="transmembrane region" description="Helical" evidence="1">
    <location>
        <begin position="184"/>
        <end position="205"/>
    </location>
</feature>
<dbReference type="RefSeq" id="WP_250583686.1">
    <property type="nucleotide sequence ID" value="NZ_JAKRVX010000002.1"/>
</dbReference>
<evidence type="ECO:0000313" key="2">
    <source>
        <dbReference type="EMBL" id="MCL9816819.1"/>
    </source>
</evidence>
<proteinExistence type="predicted"/>